<reference evidence="1 2" key="1">
    <citation type="submission" date="2017-07" db="EMBL/GenBank/DDBJ databases">
        <title>Lactobacillus curvatus MRS6 whole genome.</title>
        <authorList>
            <person name="Jans C."/>
            <person name="Lagler S."/>
            <person name="Lacroix C."/>
            <person name="Meile L."/>
            <person name="Stevens M.J.A."/>
        </authorList>
    </citation>
    <scope>NUCLEOTIDE SEQUENCE [LARGE SCALE GENOMIC DNA]</scope>
    <source>
        <strain evidence="1 2">MRS6</strain>
    </source>
</reference>
<proteinExistence type="predicted"/>
<dbReference type="RefSeq" id="WP_089557012.1">
    <property type="nucleotide sequence ID" value="NZ_CP022474.1"/>
</dbReference>
<dbReference type="AlphaFoldDB" id="A0AAC9UQ02"/>
<dbReference type="Proteomes" id="UP000199749">
    <property type="component" value="Chromosome"/>
</dbReference>
<evidence type="ECO:0000313" key="2">
    <source>
        <dbReference type="Proteomes" id="UP000199749"/>
    </source>
</evidence>
<organism evidence="1 2">
    <name type="scientific">Latilactobacillus curvatus</name>
    <name type="common">Lactobacillus curvatus</name>
    <dbReference type="NCBI Taxonomy" id="28038"/>
    <lineage>
        <taxon>Bacteria</taxon>
        <taxon>Bacillati</taxon>
        <taxon>Bacillota</taxon>
        <taxon>Bacilli</taxon>
        <taxon>Lactobacillales</taxon>
        <taxon>Lactobacillaceae</taxon>
        <taxon>Latilactobacillus</taxon>
    </lineage>
</organism>
<accession>A0AAC9UQ02</accession>
<protein>
    <submittedName>
        <fullName evidence="1">Uncharacterized protein</fullName>
    </submittedName>
</protein>
<sequence length="168" mass="19767">MHAYIKKGTGKITIDYRDLAQEMYFKDENIEISHYGNNEMLWGEYSNFSVNLDKWLVDKRWKKIDGPVSITQPQSNINRISNTDIILAWTDNVEVTTMDQRAHYRMNYRITQELAGMISEDEKVSWMTPEAYYDLHKEIIEMSFEAANAISLKEVLTIELNEEPGNYR</sequence>
<evidence type="ECO:0000313" key="1">
    <source>
        <dbReference type="EMBL" id="ASN60627.1"/>
    </source>
</evidence>
<name>A0AAC9UQ02_LATCU</name>
<dbReference type="EMBL" id="CP022474">
    <property type="protein sequence ID" value="ASN60627.1"/>
    <property type="molecule type" value="Genomic_DNA"/>
</dbReference>
<gene>
    <name evidence="1" type="ORF">CG419_08360</name>
</gene>